<keyword evidence="1" id="KW-1133">Transmembrane helix</keyword>
<feature type="transmembrane region" description="Helical" evidence="1">
    <location>
        <begin position="60"/>
        <end position="78"/>
    </location>
</feature>
<keyword evidence="1" id="KW-0812">Transmembrane</keyword>
<dbReference type="PANTHER" id="PTHR35531:SF1">
    <property type="entry name" value="INNER MEMBRANE PROTEIN YBCI-RELATED"/>
    <property type="match status" value="1"/>
</dbReference>
<keyword evidence="2" id="KW-0378">Hydrolase</keyword>
<accession>W0FNU0</accession>
<proteinExistence type="predicted"/>
<feature type="transmembrane region" description="Helical" evidence="1">
    <location>
        <begin position="90"/>
        <end position="112"/>
    </location>
</feature>
<reference evidence="2" key="1">
    <citation type="journal article" date="2013" name="PLoS ONE">
        <title>Metagenomic insights into the carbohydrate-active enzymes carried by the microorganisms adhering to solid digesta in the rumen of cows.</title>
        <authorList>
            <person name="Wang L."/>
            <person name="Hatem A."/>
            <person name="Catalyurek U.V."/>
            <person name="Morrison M."/>
            <person name="Yu Z."/>
        </authorList>
    </citation>
    <scope>NUCLEOTIDE SEQUENCE</scope>
</reference>
<organism evidence="2">
    <name type="scientific">uncultured bacterium Contig1772</name>
    <dbReference type="NCBI Taxonomy" id="1393512"/>
    <lineage>
        <taxon>Bacteria</taxon>
        <taxon>environmental samples</taxon>
    </lineage>
</organism>
<feature type="transmembrane region" description="Helical" evidence="1">
    <location>
        <begin position="28"/>
        <end position="48"/>
    </location>
</feature>
<sequence>MAAVVGGSVGGIIADCDIAPSRAHKDALVGRLIVVAVAAVALLADRYANAGLCDYLVEHLGATLVIGIVLFAALTFAGSHTEHRTFTHSLLAMACFSAAVYLVCEPLVPYFAVGYASHLVLDITNKQGVRLIWPLEAKASLGLCTAKGIANTVVMALGYVAVAVLLAYRLAPLVPMVATT</sequence>
<evidence type="ECO:0000256" key="1">
    <source>
        <dbReference type="SAM" id="Phobius"/>
    </source>
</evidence>
<feature type="transmembrane region" description="Helical" evidence="1">
    <location>
        <begin position="148"/>
        <end position="168"/>
    </location>
</feature>
<dbReference type="GO" id="GO:0016787">
    <property type="term" value="F:hydrolase activity"/>
    <property type="evidence" value="ECO:0007669"/>
    <property type="project" value="UniProtKB-KW"/>
</dbReference>
<name>W0FNU0_9BACT</name>
<dbReference type="Pfam" id="PF04307">
    <property type="entry name" value="YdjM"/>
    <property type="match status" value="1"/>
</dbReference>
<dbReference type="InterPro" id="IPR007404">
    <property type="entry name" value="YdjM-like"/>
</dbReference>
<dbReference type="PANTHER" id="PTHR35531">
    <property type="entry name" value="INNER MEMBRANE PROTEIN YBCI-RELATED"/>
    <property type="match status" value="1"/>
</dbReference>
<protein>
    <submittedName>
        <fullName evidence="2">Membrane-bound metal-dependent hydrolase</fullName>
    </submittedName>
</protein>
<dbReference type="EMBL" id="KC246821">
    <property type="protein sequence ID" value="AHF25144.1"/>
    <property type="molecule type" value="Genomic_DNA"/>
</dbReference>
<evidence type="ECO:0000313" key="2">
    <source>
        <dbReference type="EMBL" id="AHF25144.1"/>
    </source>
</evidence>
<dbReference type="AlphaFoldDB" id="W0FNU0"/>
<keyword evidence="1" id="KW-0472">Membrane</keyword>